<dbReference type="AlphaFoldDB" id="A0A3A4JYM5"/>
<evidence type="ECO:0000313" key="4">
    <source>
        <dbReference type="Proteomes" id="UP000266677"/>
    </source>
</evidence>
<proteinExistence type="predicted"/>
<keyword evidence="2" id="KW-0472">Membrane</keyword>
<feature type="compositionally biased region" description="Pro residues" evidence="1">
    <location>
        <begin position="46"/>
        <end position="59"/>
    </location>
</feature>
<organism evidence="3 4">
    <name type="scientific">Nocardia panacis</name>
    <dbReference type="NCBI Taxonomy" id="2340916"/>
    <lineage>
        <taxon>Bacteria</taxon>
        <taxon>Bacillati</taxon>
        <taxon>Actinomycetota</taxon>
        <taxon>Actinomycetes</taxon>
        <taxon>Mycobacteriales</taxon>
        <taxon>Nocardiaceae</taxon>
        <taxon>Nocardia</taxon>
    </lineage>
</organism>
<keyword evidence="2" id="KW-1133">Transmembrane helix</keyword>
<keyword evidence="4" id="KW-1185">Reference proteome</keyword>
<dbReference type="Proteomes" id="UP000266677">
    <property type="component" value="Unassembled WGS sequence"/>
</dbReference>
<protein>
    <submittedName>
        <fullName evidence="3">Uncharacterized protein</fullName>
    </submittedName>
</protein>
<evidence type="ECO:0000313" key="3">
    <source>
        <dbReference type="EMBL" id="RJO72303.1"/>
    </source>
</evidence>
<feature type="compositionally biased region" description="Pro residues" evidence="1">
    <location>
        <begin position="77"/>
        <end position="90"/>
    </location>
</feature>
<feature type="region of interest" description="Disordered" evidence="1">
    <location>
        <begin position="1"/>
        <end position="90"/>
    </location>
</feature>
<dbReference type="EMBL" id="QZFU01000029">
    <property type="protein sequence ID" value="RJO72303.1"/>
    <property type="molecule type" value="Genomic_DNA"/>
</dbReference>
<feature type="transmembrane region" description="Helical" evidence="2">
    <location>
        <begin position="107"/>
        <end position="128"/>
    </location>
</feature>
<name>A0A3A4JYM5_9NOCA</name>
<feature type="compositionally biased region" description="Basic and acidic residues" evidence="1">
    <location>
        <begin position="1"/>
        <end position="16"/>
    </location>
</feature>
<feature type="compositionally biased region" description="Polar residues" evidence="1">
    <location>
        <begin position="17"/>
        <end position="28"/>
    </location>
</feature>
<sequence length="270" mass="28187">MEVAGREVDRKSRTGEDQMTTPPNLPNSGQPQQGWGAAPPAGGPYATPPGGAPYPPPNYGAPQGDPMAGPQTYPAGGFPPPGQPGFPPAAPVYVPSPPQRKANLLRALLVVAGVLAVVIGLGAVVHYLTRSDPQKIEVGQCAKLGGSSYKPEFAIKSCEDAEANYVVAQRIDKSNADCATKDYASYYEVGRKTSSYTLCLRLNVKEGDCVKTSHFSASSKVACTASADFKIGRIVTGRAEPAACGSGATEHETIVYPKPDPMTLCLVAPK</sequence>
<keyword evidence="2" id="KW-0812">Transmembrane</keyword>
<gene>
    <name evidence="3" type="ORF">D5S18_24450</name>
</gene>
<evidence type="ECO:0000256" key="1">
    <source>
        <dbReference type="SAM" id="MobiDB-lite"/>
    </source>
</evidence>
<evidence type="ECO:0000256" key="2">
    <source>
        <dbReference type="SAM" id="Phobius"/>
    </source>
</evidence>
<comment type="caution">
    <text evidence="3">The sequence shown here is derived from an EMBL/GenBank/DDBJ whole genome shotgun (WGS) entry which is preliminary data.</text>
</comment>
<feature type="compositionally biased region" description="Low complexity" evidence="1">
    <location>
        <begin position="29"/>
        <end position="45"/>
    </location>
</feature>
<accession>A0A3A4JYM5</accession>
<reference evidence="3 4" key="1">
    <citation type="submission" date="2018-09" db="EMBL/GenBank/DDBJ databases">
        <title>YIM PH21274 draft genome.</title>
        <authorList>
            <person name="Miao C."/>
        </authorList>
    </citation>
    <scope>NUCLEOTIDE SEQUENCE [LARGE SCALE GENOMIC DNA]</scope>
    <source>
        <strain evidence="3 4">YIM PH 21724</strain>
    </source>
</reference>